<dbReference type="OrthoDB" id="911161at2759"/>
<evidence type="ECO:0000313" key="2">
    <source>
        <dbReference type="Proteomes" id="UP000516437"/>
    </source>
</evidence>
<reference evidence="1 2" key="1">
    <citation type="journal article" date="2019" name="Plant Biotechnol. J.">
        <title>The red bayberry genome and genetic basis of sex determination.</title>
        <authorList>
            <person name="Jia H.M."/>
            <person name="Jia H.J."/>
            <person name="Cai Q.L."/>
            <person name="Wang Y."/>
            <person name="Zhao H.B."/>
            <person name="Yang W.F."/>
            <person name="Wang G.Y."/>
            <person name="Li Y.H."/>
            <person name="Zhan D.L."/>
            <person name="Shen Y.T."/>
            <person name="Niu Q.F."/>
            <person name="Chang L."/>
            <person name="Qiu J."/>
            <person name="Zhao L."/>
            <person name="Xie H.B."/>
            <person name="Fu W.Y."/>
            <person name="Jin J."/>
            <person name="Li X.W."/>
            <person name="Jiao Y."/>
            <person name="Zhou C.C."/>
            <person name="Tu T."/>
            <person name="Chai C.Y."/>
            <person name="Gao J.L."/>
            <person name="Fan L.J."/>
            <person name="van de Weg E."/>
            <person name="Wang J.Y."/>
            <person name="Gao Z.S."/>
        </authorList>
    </citation>
    <scope>NUCLEOTIDE SEQUENCE [LARGE SCALE GENOMIC DNA]</scope>
    <source>
        <tissue evidence="1">Leaves</tissue>
    </source>
</reference>
<comment type="caution">
    <text evidence="1">The sequence shown here is derived from an EMBL/GenBank/DDBJ whole genome shotgun (WGS) entry which is preliminary data.</text>
</comment>
<name>A0A6A1WJL8_9ROSI</name>
<sequence length="131" mass="15251">MEKVLFYNFFPTKAEEEAAKAQNSGHKVTPCVMEIRDWQPFPPVDFWIQKVVSFNHIATRKLYLTHNETFEYVFRFWTLENAPKIVVGLNVFSERGHIDCYALGWKDLVENKVFRETRSGCAGIKNLDSSS</sequence>
<protein>
    <submittedName>
        <fullName evidence="1">Uncharacterized protein</fullName>
    </submittedName>
</protein>
<proteinExistence type="predicted"/>
<gene>
    <name evidence="1" type="ORF">CJ030_MR1G018602</name>
</gene>
<evidence type="ECO:0000313" key="1">
    <source>
        <dbReference type="EMBL" id="KAB1225505.1"/>
    </source>
</evidence>
<dbReference type="EMBL" id="RXIC02000019">
    <property type="protein sequence ID" value="KAB1225505.1"/>
    <property type="molecule type" value="Genomic_DNA"/>
</dbReference>
<accession>A0A6A1WJL8</accession>
<dbReference type="Proteomes" id="UP000516437">
    <property type="component" value="Chromosome 1"/>
</dbReference>
<dbReference type="PANTHER" id="PTHR36264:SF5">
    <property type="entry name" value="SET DOMAIN-CONTAINING PROTEIN"/>
    <property type="match status" value="1"/>
</dbReference>
<organism evidence="1 2">
    <name type="scientific">Morella rubra</name>
    <name type="common">Chinese bayberry</name>
    <dbReference type="NCBI Taxonomy" id="262757"/>
    <lineage>
        <taxon>Eukaryota</taxon>
        <taxon>Viridiplantae</taxon>
        <taxon>Streptophyta</taxon>
        <taxon>Embryophyta</taxon>
        <taxon>Tracheophyta</taxon>
        <taxon>Spermatophyta</taxon>
        <taxon>Magnoliopsida</taxon>
        <taxon>eudicotyledons</taxon>
        <taxon>Gunneridae</taxon>
        <taxon>Pentapetalae</taxon>
        <taxon>rosids</taxon>
        <taxon>fabids</taxon>
        <taxon>Fagales</taxon>
        <taxon>Myricaceae</taxon>
        <taxon>Morella</taxon>
    </lineage>
</organism>
<keyword evidence="2" id="KW-1185">Reference proteome</keyword>
<dbReference type="AlphaFoldDB" id="A0A6A1WJL8"/>
<dbReference type="PANTHER" id="PTHR36264">
    <property type="entry name" value="SET DOMAIN-CONTAINING PROTEIN"/>
    <property type="match status" value="1"/>
</dbReference>